<reference evidence="7 8" key="2">
    <citation type="journal article" date="2021" name="Int. J. Syst. Evol. Microbiol.">
        <title>Isolation and Polyphasic Characterization of Desulfuromonas versatilis sp. Nov., an Electrogenic Bacteria Capable of Versatile Metabolism Isolated from a Graphene Oxide-Reducing Enrichment Culture.</title>
        <authorList>
            <person name="Xie L."/>
            <person name="Yoshida N."/>
            <person name="Ishii S."/>
            <person name="Meng L."/>
        </authorList>
    </citation>
    <scope>NUCLEOTIDE SEQUENCE [LARGE SCALE GENOMIC DNA]</scope>
    <source>
        <strain evidence="7 8">NIT-T3</strain>
    </source>
</reference>
<name>A0ABN6E1X8_9BACT</name>
<evidence type="ECO:0000256" key="1">
    <source>
        <dbReference type="ARBA" id="ARBA00004141"/>
    </source>
</evidence>
<proteinExistence type="predicted"/>
<feature type="transmembrane region" description="Helical" evidence="5">
    <location>
        <begin position="41"/>
        <end position="61"/>
    </location>
</feature>
<gene>
    <name evidence="7" type="ORF">DESUT3_28680</name>
</gene>
<dbReference type="InterPro" id="IPR051533">
    <property type="entry name" value="WaaL-like"/>
</dbReference>
<evidence type="ECO:0000256" key="3">
    <source>
        <dbReference type="ARBA" id="ARBA00022989"/>
    </source>
</evidence>
<protein>
    <recommendedName>
        <fullName evidence="6">O-antigen ligase-related domain-containing protein</fullName>
    </recommendedName>
</protein>
<dbReference type="PANTHER" id="PTHR37422:SF17">
    <property type="entry name" value="O-ANTIGEN LIGASE"/>
    <property type="match status" value="1"/>
</dbReference>
<dbReference type="EMBL" id="AP024355">
    <property type="protein sequence ID" value="BCR05799.1"/>
    <property type="molecule type" value="Genomic_DNA"/>
</dbReference>
<dbReference type="Pfam" id="PF04932">
    <property type="entry name" value="Wzy_C"/>
    <property type="match status" value="1"/>
</dbReference>
<evidence type="ECO:0000256" key="4">
    <source>
        <dbReference type="ARBA" id="ARBA00023136"/>
    </source>
</evidence>
<comment type="subcellular location">
    <subcellularLocation>
        <location evidence="1">Membrane</location>
        <topology evidence="1">Multi-pass membrane protein</topology>
    </subcellularLocation>
</comment>
<evidence type="ECO:0000256" key="5">
    <source>
        <dbReference type="SAM" id="Phobius"/>
    </source>
</evidence>
<evidence type="ECO:0000313" key="7">
    <source>
        <dbReference type="EMBL" id="BCR05799.1"/>
    </source>
</evidence>
<dbReference type="Proteomes" id="UP001319827">
    <property type="component" value="Chromosome"/>
</dbReference>
<keyword evidence="2 5" id="KW-0812">Transmembrane</keyword>
<organism evidence="7 8">
    <name type="scientific">Desulfuromonas versatilis</name>
    <dbReference type="NCBI Taxonomy" id="2802975"/>
    <lineage>
        <taxon>Bacteria</taxon>
        <taxon>Pseudomonadati</taxon>
        <taxon>Thermodesulfobacteriota</taxon>
        <taxon>Desulfuromonadia</taxon>
        <taxon>Desulfuromonadales</taxon>
        <taxon>Desulfuromonadaceae</taxon>
        <taxon>Desulfuromonas</taxon>
    </lineage>
</organism>
<dbReference type="PANTHER" id="PTHR37422">
    <property type="entry name" value="TEICHURONIC ACID BIOSYNTHESIS PROTEIN TUAE"/>
    <property type="match status" value="1"/>
</dbReference>
<keyword evidence="4 5" id="KW-0472">Membrane</keyword>
<keyword evidence="8" id="KW-1185">Reference proteome</keyword>
<accession>A0ABN6E1X8</accession>
<keyword evidence="3 5" id="KW-1133">Transmembrane helix</keyword>
<evidence type="ECO:0000313" key="8">
    <source>
        <dbReference type="Proteomes" id="UP001319827"/>
    </source>
</evidence>
<feature type="transmembrane region" description="Helical" evidence="5">
    <location>
        <begin position="158"/>
        <end position="187"/>
    </location>
</feature>
<feature type="transmembrane region" description="Helical" evidence="5">
    <location>
        <begin position="113"/>
        <end position="138"/>
    </location>
</feature>
<feature type="domain" description="O-antigen ligase-related" evidence="6">
    <location>
        <begin position="3"/>
        <end position="129"/>
    </location>
</feature>
<evidence type="ECO:0000256" key="2">
    <source>
        <dbReference type="ARBA" id="ARBA00022692"/>
    </source>
</evidence>
<evidence type="ECO:0000259" key="6">
    <source>
        <dbReference type="Pfam" id="PF04932"/>
    </source>
</evidence>
<sequence>MVIVFSLFSVVLLTLSRQGLIMMLVGLVFFSLTTFEKKEKWTLILLVVVAIISIGLFYESIEKIYSGYYYRFQTESQRIGYWEVALEDMKDTIIYGQGGQGGYSSVGIKPHSAFLYLHYAFGSLAAFSYVLWIFYLVFSVKRLICSNVVDLTSKIEGFLYMSIFFMAQFTTVFAPSNYGFILALAIFERKTNVIQGAKNYGR</sequence>
<dbReference type="InterPro" id="IPR007016">
    <property type="entry name" value="O-antigen_ligase-rel_domated"/>
</dbReference>
<reference evidence="7 8" key="1">
    <citation type="journal article" date="2016" name="C (Basel)">
        <title>Selective Growth of and Electricity Production by Marine Exoelectrogenic Bacteria in Self-Aggregated Hydrogel of Microbially Reduced Graphene Oxide.</title>
        <authorList>
            <person name="Yoshida N."/>
            <person name="Goto Y."/>
            <person name="Miyata Y."/>
        </authorList>
    </citation>
    <scope>NUCLEOTIDE SEQUENCE [LARGE SCALE GENOMIC DNA]</scope>
    <source>
        <strain evidence="7 8">NIT-T3</strain>
    </source>
</reference>